<evidence type="ECO:0000313" key="2">
    <source>
        <dbReference type="EMBL" id="TDG68294.1"/>
    </source>
</evidence>
<protein>
    <recommendedName>
        <fullName evidence="1">Apea-like HEPN domain-containing protein</fullName>
    </recommendedName>
</protein>
<reference evidence="2 3" key="1">
    <citation type="journal article" date="2019" name="Appl. Microbiol. Biotechnol.">
        <title>Uncovering carbohydrate metabolism through a genotype-phenotype association study of 56 lactic acid bacteria genomes.</title>
        <authorList>
            <person name="Buron-Moles G."/>
            <person name="Chailyan A."/>
            <person name="Dolejs I."/>
            <person name="Forster J."/>
            <person name="Miks M.H."/>
        </authorList>
    </citation>
    <scope>NUCLEOTIDE SEQUENCE [LARGE SCALE GENOMIC DNA]</scope>
    <source>
        <strain evidence="2 3">ATCC 700006</strain>
    </source>
</reference>
<dbReference type="Proteomes" id="UP000295681">
    <property type="component" value="Unassembled WGS sequence"/>
</dbReference>
<organism evidence="2 3">
    <name type="scientific">Leuconostoc fallax</name>
    <dbReference type="NCBI Taxonomy" id="1251"/>
    <lineage>
        <taxon>Bacteria</taxon>
        <taxon>Bacillati</taxon>
        <taxon>Bacillota</taxon>
        <taxon>Bacilli</taxon>
        <taxon>Lactobacillales</taxon>
        <taxon>Lactobacillaceae</taxon>
        <taxon>Leuconostoc</taxon>
    </lineage>
</organism>
<proteinExistence type="predicted"/>
<name>A0A4R5N9T7_9LACO</name>
<accession>A0A4R5N9T7</accession>
<dbReference type="RefSeq" id="WP_133264456.1">
    <property type="nucleotide sequence ID" value="NZ_JAGYGP010000001.1"/>
</dbReference>
<feature type="domain" description="Apea-like HEPN" evidence="1">
    <location>
        <begin position="345"/>
        <end position="429"/>
    </location>
</feature>
<keyword evidence="3" id="KW-1185">Reference proteome</keyword>
<dbReference type="InterPro" id="IPR041229">
    <property type="entry name" value="HEPN_Apea"/>
</dbReference>
<evidence type="ECO:0000259" key="1">
    <source>
        <dbReference type="Pfam" id="PF18739"/>
    </source>
</evidence>
<gene>
    <name evidence="2" type="ORF">C5L23_000600</name>
</gene>
<dbReference type="AlphaFoldDB" id="A0A4R5N9T7"/>
<comment type="caution">
    <text evidence="2">The sequence shown here is derived from an EMBL/GenBank/DDBJ whole genome shotgun (WGS) entry which is preliminary data.</text>
</comment>
<dbReference type="EMBL" id="PUFI01000014">
    <property type="protein sequence ID" value="TDG68294.1"/>
    <property type="molecule type" value="Genomic_DNA"/>
</dbReference>
<evidence type="ECO:0000313" key="3">
    <source>
        <dbReference type="Proteomes" id="UP000295681"/>
    </source>
</evidence>
<dbReference type="Pfam" id="PF18739">
    <property type="entry name" value="HEPN_Apea"/>
    <property type="match status" value="1"/>
</dbReference>
<sequence>MMEDNITNYTFDDSLEIQGLFGNTPNIQQLDDDKISGTLLIKNGVGELNILGKIEKVDYTLPTSGVIINNENLLRYSNEGYIYGFLENGNIIRLDKFYMKDYKTSFPGLERASYDVEKIRSIIGKTDNFDFPSNYAYISINSLVYWGFTNQFFPPHNLSTVGPNVPVGSFDYKNLYFSLEICPSRFHKTNARNQNVITTYNSLTFKIIFPTTCSDEQLEAISEEINKFIIILTHHASYISKIQKDLKSEKLNISSSVISHHGDKSDIADYSSIREPLSYQNIQSGFDFQKYLTNYLSKSFELNVMINSFLMNINGNLVVENSLLSYSNAIDIYYRNATYTTNNKLIKNFKDKLSRFIDEIPPKIRSLFFSSTDKKDFFVKATKTTRDFLVHGIHSESNFVLNDVRLTLLVINLDWLVYITILTKLGIDEATILNVLKNYHIPVSENDILS</sequence>